<feature type="domain" description="Response regulatory" evidence="4">
    <location>
        <begin position="3"/>
        <end position="117"/>
    </location>
</feature>
<dbReference type="RefSeq" id="WP_146528157.1">
    <property type="nucleotide sequence ID" value="NZ_SJPV01000006.1"/>
</dbReference>
<dbReference type="CDD" id="cd16936">
    <property type="entry name" value="HATPase_RsbW-like"/>
    <property type="match status" value="1"/>
</dbReference>
<keyword evidence="6" id="KW-1185">Reference proteome</keyword>
<keyword evidence="1 3" id="KW-0597">Phosphoprotein</keyword>
<dbReference type="Proteomes" id="UP000319143">
    <property type="component" value="Unassembled WGS sequence"/>
</dbReference>
<evidence type="ECO:0000313" key="6">
    <source>
        <dbReference type="Proteomes" id="UP000319143"/>
    </source>
</evidence>
<evidence type="ECO:0000256" key="3">
    <source>
        <dbReference type="PROSITE-ProRule" id="PRU00169"/>
    </source>
</evidence>
<dbReference type="EMBL" id="SJPV01000006">
    <property type="protein sequence ID" value="TWU36129.1"/>
    <property type="molecule type" value="Genomic_DNA"/>
</dbReference>
<dbReference type="InterPro" id="IPR001789">
    <property type="entry name" value="Sig_transdc_resp-reg_receiver"/>
</dbReference>
<dbReference type="AlphaFoldDB" id="A0A5C6DMN8"/>
<dbReference type="PROSITE" id="PS50110">
    <property type="entry name" value="RESPONSE_REGULATORY"/>
    <property type="match status" value="1"/>
</dbReference>
<evidence type="ECO:0000259" key="4">
    <source>
        <dbReference type="PROSITE" id="PS50110"/>
    </source>
</evidence>
<comment type="caution">
    <text evidence="5">The sequence shown here is derived from an EMBL/GenBank/DDBJ whole genome shotgun (WGS) entry which is preliminary data.</text>
</comment>
<dbReference type="SMART" id="SM00448">
    <property type="entry name" value="REC"/>
    <property type="match status" value="1"/>
</dbReference>
<organism evidence="5 6">
    <name type="scientific">Novipirellula artificiosorum</name>
    <dbReference type="NCBI Taxonomy" id="2528016"/>
    <lineage>
        <taxon>Bacteria</taxon>
        <taxon>Pseudomonadati</taxon>
        <taxon>Planctomycetota</taxon>
        <taxon>Planctomycetia</taxon>
        <taxon>Pirellulales</taxon>
        <taxon>Pirellulaceae</taxon>
        <taxon>Novipirellula</taxon>
    </lineage>
</organism>
<dbReference type="Gene3D" id="3.40.50.2300">
    <property type="match status" value="1"/>
</dbReference>
<dbReference type="PANTHER" id="PTHR44591:SF14">
    <property type="entry name" value="PROTEIN PILG"/>
    <property type="match status" value="1"/>
</dbReference>
<dbReference type="SUPFAM" id="SSF52172">
    <property type="entry name" value="CheY-like"/>
    <property type="match status" value="1"/>
</dbReference>
<sequence length="301" mass="33416">MARVLLAEDSPTQVVMLKALLEEDSHEVEVAADGAIALDMIEKDIPDIVVTDMQMPNLDGLGLVQQLQRRQSPVPVILIAAEGSEKLAYQALKVGAACYLPKSAVDDSLLDSIDRVLSLMETEMSYKNLIEHLDYNEYQFTLDSKPALIDPLVNLMQQVAGGLHLCDDVERARIGMAVQQALLNAMFHGNLELSRQQMLDDEEIAVEGEASLVESRLNESPYADRKIHFRANLGLHRLEFIIRDEGNGFDTSELPSAEEAEDLDIEGGRGLVMIRSFMDEVSFNEKGNEITMVKRTNDSAE</sequence>
<feature type="modified residue" description="4-aspartylphosphate" evidence="3">
    <location>
        <position position="52"/>
    </location>
</feature>
<name>A0A5C6DMN8_9BACT</name>
<dbReference type="CDD" id="cd00156">
    <property type="entry name" value="REC"/>
    <property type="match status" value="1"/>
</dbReference>
<dbReference type="Gene3D" id="3.30.565.10">
    <property type="entry name" value="Histidine kinase-like ATPase, C-terminal domain"/>
    <property type="match status" value="1"/>
</dbReference>
<dbReference type="Pfam" id="PF13581">
    <property type="entry name" value="HATPase_c_2"/>
    <property type="match status" value="1"/>
</dbReference>
<dbReference type="OrthoDB" id="9770645at2"/>
<dbReference type="InterPro" id="IPR003594">
    <property type="entry name" value="HATPase_dom"/>
</dbReference>
<evidence type="ECO:0000256" key="1">
    <source>
        <dbReference type="ARBA" id="ARBA00022553"/>
    </source>
</evidence>
<dbReference type="GO" id="GO:0000160">
    <property type="term" value="P:phosphorelay signal transduction system"/>
    <property type="evidence" value="ECO:0007669"/>
    <property type="project" value="UniProtKB-KW"/>
</dbReference>
<protein>
    <submittedName>
        <fullName evidence="5">Response regulator PleD</fullName>
    </submittedName>
</protein>
<dbReference type="InterPro" id="IPR050595">
    <property type="entry name" value="Bact_response_regulator"/>
</dbReference>
<dbReference type="PANTHER" id="PTHR44591">
    <property type="entry name" value="STRESS RESPONSE REGULATOR PROTEIN 1"/>
    <property type="match status" value="1"/>
</dbReference>
<reference evidence="5 6" key="1">
    <citation type="submission" date="2019-02" db="EMBL/GenBank/DDBJ databases">
        <title>Deep-cultivation of Planctomycetes and their phenomic and genomic characterization uncovers novel biology.</title>
        <authorList>
            <person name="Wiegand S."/>
            <person name="Jogler M."/>
            <person name="Boedeker C."/>
            <person name="Pinto D."/>
            <person name="Vollmers J."/>
            <person name="Rivas-Marin E."/>
            <person name="Kohn T."/>
            <person name="Peeters S.H."/>
            <person name="Heuer A."/>
            <person name="Rast P."/>
            <person name="Oberbeckmann S."/>
            <person name="Bunk B."/>
            <person name="Jeske O."/>
            <person name="Meyerdierks A."/>
            <person name="Storesund J.E."/>
            <person name="Kallscheuer N."/>
            <person name="Luecker S."/>
            <person name="Lage O.M."/>
            <person name="Pohl T."/>
            <person name="Merkel B.J."/>
            <person name="Hornburger P."/>
            <person name="Mueller R.-W."/>
            <person name="Bruemmer F."/>
            <person name="Labrenz M."/>
            <person name="Spormann A.M."/>
            <person name="Op Den Camp H."/>
            <person name="Overmann J."/>
            <person name="Amann R."/>
            <person name="Jetten M.S.M."/>
            <person name="Mascher T."/>
            <person name="Medema M.H."/>
            <person name="Devos D.P."/>
            <person name="Kaster A.-K."/>
            <person name="Ovreas L."/>
            <person name="Rohde M."/>
            <person name="Galperin M.Y."/>
            <person name="Jogler C."/>
        </authorList>
    </citation>
    <scope>NUCLEOTIDE SEQUENCE [LARGE SCALE GENOMIC DNA]</scope>
    <source>
        <strain evidence="5 6">Poly41</strain>
    </source>
</reference>
<evidence type="ECO:0000256" key="2">
    <source>
        <dbReference type="ARBA" id="ARBA00023012"/>
    </source>
</evidence>
<gene>
    <name evidence="5" type="primary">pleD_2</name>
    <name evidence="5" type="ORF">Poly41_38820</name>
</gene>
<dbReference type="Pfam" id="PF00072">
    <property type="entry name" value="Response_reg"/>
    <property type="match status" value="1"/>
</dbReference>
<keyword evidence="2" id="KW-0902">Two-component regulatory system</keyword>
<evidence type="ECO:0000313" key="5">
    <source>
        <dbReference type="EMBL" id="TWU36129.1"/>
    </source>
</evidence>
<proteinExistence type="predicted"/>
<dbReference type="InterPro" id="IPR036890">
    <property type="entry name" value="HATPase_C_sf"/>
</dbReference>
<dbReference type="InterPro" id="IPR011006">
    <property type="entry name" value="CheY-like_superfamily"/>
</dbReference>
<accession>A0A5C6DMN8</accession>